<evidence type="ECO:0000256" key="2">
    <source>
        <dbReference type="ARBA" id="ARBA00001946"/>
    </source>
</evidence>
<name>A0A8J2VFQ1_9BACL</name>
<comment type="cofactor">
    <cofactor evidence="2 17 20">
        <name>Mg(2+)</name>
        <dbReference type="ChEBI" id="CHEBI:18420"/>
    </cofactor>
</comment>
<dbReference type="InterPro" id="IPR015813">
    <property type="entry name" value="Pyrv/PenolPyrv_kinase-like_dom"/>
</dbReference>
<reference evidence="25" key="1">
    <citation type="journal article" date="2014" name="Int. J. Syst. Evol. Microbiol.">
        <title>Complete genome sequence of Corynebacterium casei LMG S-19264T (=DSM 44701T), isolated from a smear-ripened cheese.</title>
        <authorList>
            <consortium name="US DOE Joint Genome Institute (JGI-PGF)"/>
            <person name="Walter F."/>
            <person name="Albersmeier A."/>
            <person name="Kalinowski J."/>
            <person name="Ruckert C."/>
        </authorList>
    </citation>
    <scope>NUCLEOTIDE SEQUENCE</scope>
    <source>
        <strain evidence="25">CGMCC 1.15179</strain>
    </source>
</reference>
<feature type="active site" description="Proton donor" evidence="18">
    <location>
        <position position="506"/>
    </location>
</feature>
<keyword evidence="14 17" id="KW-0418">Kinase</keyword>
<accession>A0A8J2VFQ1</accession>
<evidence type="ECO:0000256" key="20">
    <source>
        <dbReference type="PIRSR" id="PIRSR000732-3"/>
    </source>
</evidence>
<evidence type="ECO:0000256" key="6">
    <source>
        <dbReference type="ARBA" id="ARBA00012232"/>
    </source>
</evidence>
<feature type="binding site" evidence="19">
    <location>
        <position position="300"/>
    </location>
    <ligand>
        <name>phosphoenolpyruvate</name>
        <dbReference type="ChEBI" id="CHEBI:58702"/>
    </ligand>
</feature>
<evidence type="ECO:0000256" key="7">
    <source>
        <dbReference type="ARBA" id="ARBA00016544"/>
    </source>
</evidence>
<comment type="similarity">
    <text evidence="5 17">Belongs to the PEP-utilizing enzyme family.</text>
</comment>
<feature type="domain" description="PEP-utilising enzyme C-terminal" evidence="23">
    <location>
        <begin position="263"/>
        <end position="544"/>
    </location>
</feature>
<organism evidence="25 26">
    <name type="scientific">Marinithermofilum abyssi</name>
    <dbReference type="NCBI Taxonomy" id="1571185"/>
    <lineage>
        <taxon>Bacteria</taxon>
        <taxon>Bacillati</taxon>
        <taxon>Bacillota</taxon>
        <taxon>Bacilli</taxon>
        <taxon>Bacillales</taxon>
        <taxon>Thermoactinomycetaceae</taxon>
        <taxon>Marinithermofilum</taxon>
    </lineage>
</organism>
<gene>
    <name evidence="25" type="primary">ptsI</name>
    <name evidence="25" type="ORF">GCM10011571_00480</name>
</gene>
<proteinExistence type="inferred from homology"/>
<comment type="function">
    <text evidence="3 17">General (non sugar-specific) component of the phosphoenolpyruvate-dependent sugar phosphotransferase system (sugar PTS). This major carbohydrate active-transport system catalyzes the phosphorylation of incoming sugar substrates concomitantly with their translocation across the cell membrane. Enzyme I transfers the phosphoryl group from phosphoenolpyruvate (PEP) to the phosphoryl carrier protein (HPr).</text>
</comment>
<evidence type="ECO:0000256" key="9">
    <source>
        <dbReference type="ARBA" id="ARBA00022490"/>
    </source>
</evidence>
<dbReference type="Proteomes" id="UP000625210">
    <property type="component" value="Unassembled WGS sequence"/>
</dbReference>
<dbReference type="SUPFAM" id="SSF51621">
    <property type="entry name" value="Phosphoenolpyruvate/pyruvate domain"/>
    <property type="match status" value="1"/>
</dbReference>
<evidence type="ECO:0000256" key="21">
    <source>
        <dbReference type="SAM" id="Coils"/>
    </source>
</evidence>
<dbReference type="AlphaFoldDB" id="A0A8J2VFQ1"/>
<dbReference type="InterPro" id="IPR023151">
    <property type="entry name" value="PEP_util_CS"/>
</dbReference>
<evidence type="ECO:0000256" key="1">
    <source>
        <dbReference type="ARBA" id="ARBA00000683"/>
    </source>
</evidence>
<dbReference type="InterPro" id="IPR040442">
    <property type="entry name" value="Pyrv_kinase-like_dom_sf"/>
</dbReference>
<dbReference type="InterPro" id="IPR008731">
    <property type="entry name" value="PTS_EIN"/>
</dbReference>
<evidence type="ECO:0000313" key="25">
    <source>
        <dbReference type="EMBL" id="GGE03529.1"/>
    </source>
</evidence>
<dbReference type="SUPFAM" id="SSF47831">
    <property type="entry name" value="Enzyme I of the PEP:sugar phosphotransferase system HPr-binding (sub)domain"/>
    <property type="match status" value="1"/>
</dbReference>
<dbReference type="GO" id="GO:0005737">
    <property type="term" value="C:cytoplasm"/>
    <property type="evidence" value="ECO:0007669"/>
    <property type="project" value="UniProtKB-SubCell"/>
</dbReference>
<dbReference type="InterPro" id="IPR006318">
    <property type="entry name" value="PTS_EI-like"/>
</dbReference>
<evidence type="ECO:0000259" key="23">
    <source>
        <dbReference type="Pfam" id="PF02896"/>
    </source>
</evidence>
<dbReference type="EMBL" id="BMHQ01000001">
    <property type="protein sequence ID" value="GGE03529.1"/>
    <property type="molecule type" value="Genomic_DNA"/>
</dbReference>
<feature type="coiled-coil region" evidence="21">
    <location>
        <begin position="38"/>
        <end position="68"/>
    </location>
</feature>
<dbReference type="InterPro" id="IPR024692">
    <property type="entry name" value="PTS_EI"/>
</dbReference>
<dbReference type="InterPro" id="IPR000121">
    <property type="entry name" value="PEP_util_C"/>
</dbReference>
<evidence type="ECO:0000259" key="24">
    <source>
        <dbReference type="Pfam" id="PF05524"/>
    </source>
</evidence>
<feature type="binding site" evidence="20">
    <location>
        <position position="435"/>
    </location>
    <ligand>
        <name>Mg(2+)</name>
        <dbReference type="ChEBI" id="CHEBI:18420"/>
    </ligand>
</feature>
<dbReference type="PROSITE" id="PS00742">
    <property type="entry name" value="PEP_ENZYMES_2"/>
    <property type="match status" value="1"/>
</dbReference>
<dbReference type="InterPro" id="IPR036637">
    <property type="entry name" value="Phosphohistidine_dom_sf"/>
</dbReference>
<keyword evidence="13 17" id="KW-0479">Metal-binding</keyword>
<feature type="binding site" evidence="20">
    <location>
        <position position="459"/>
    </location>
    <ligand>
        <name>Mg(2+)</name>
        <dbReference type="ChEBI" id="CHEBI:18420"/>
    </ligand>
</feature>
<evidence type="ECO:0000256" key="19">
    <source>
        <dbReference type="PIRSR" id="PIRSR000732-2"/>
    </source>
</evidence>
<keyword evidence="15 17" id="KW-0460">Magnesium</keyword>
<comment type="catalytic activity">
    <reaction evidence="1 17">
        <text>L-histidyl-[protein] + phosphoenolpyruvate = N(pros)-phospho-L-histidyl-[protein] + pyruvate</text>
        <dbReference type="Rhea" id="RHEA:23880"/>
        <dbReference type="Rhea" id="RHEA-COMP:9745"/>
        <dbReference type="Rhea" id="RHEA-COMP:9746"/>
        <dbReference type="ChEBI" id="CHEBI:15361"/>
        <dbReference type="ChEBI" id="CHEBI:29979"/>
        <dbReference type="ChEBI" id="CHEBI:58702"/>
        <dbReference type="ChEBI" id="CHEBI:64837"/>
        <dbReference type="EC" id="2.7.3.9"/>
    </reaction>
</comment>
<evidence type="ECO:0000256" key="15">
    <source>
        <dbReference type="ARBA" id="ARBA00022842"/>
    </source>
</evidence>
<evidence type="ECO:0000256" key="8">
    <source>
        <dbReference type="ARBA" id="ARBA00022448"/>
    </source>
</evidence>
<keyword evidence="11 17" id="KW-0808">Transferase</keyword>
<dbReference type="Gene3D" id="3.50.30.10">
    <property type="entry name" value="Phosphohistidine domain"/>
    <property type="match status" value="1"/>
</dbReference>
<feature type="active site" description="Tele-phosphohistidine intermediate" evidence="18">
    <location>
        <position position="193"/>
    </location>
</feature>
<evidence type="ECO:0000256" key="12">
    <source>
        <dbReference type="ARBA" id="ARBA00022683"/>
    </source>
</evidence>
<dbReference type="PANTHER" id="PTHR46244">
    <property type="entry name" value="PHOSPHOENOLPYRUVATE-PROTEIN PHOSPHOTRANSFERASE"/>
    <property type="match status" value="1"/>
</dbReference>
<keyword evidence="8 17" id="KW-0813">Transport</keyword>
<feature type="binding site" evidence="19">
    <location>
        <position position="469"/>
    </location>
    <ligand>
        <name>phosphoenolpyruvate</name>
        <dbReference type="ChEBI" id="CHEBI:58702"/>
    </ligand>
</feature>
<dbReference type="EC" id="2.7.3.9" evidence="6 17"/>
<feature type="binding site" evidence="19">
    <location>
        <begin position="458"/>
        <end position="459"/>
    </location>
    <ligand>
        <name>phosphoenolpyruvate</name>
        <dbReference type="ChEBI" id="CHEBI:58702"/>
    </ligand>
</feature>
<keyword evidence="12 17" id="KW-0598">Phosphotransferase system</keyword>
<dbReference type="GO" id="GO:0046872">
    <property type="term" value="F:metal ion binding"/>
    <property type="evidence" value="ECO:0007669"/>
    <property type="project" value="UniProtKB-KW"/>
</dbReference>
<dbReference type="GO" id="GO:0008965">
    <property type="term" value="F:phosphoenolpyruvate-protein phosphotransferase activity"/>
    <property type="evidence" value="ECO:0007669"/>
    <property type="project" value="UniProtKB-EC"/>
</dbReference>
<dbReference type="PRINTS" id="PR01736">
    <property type="entry name" value="PHPHTRNFRASE"/>
</dbReference>
<dbReference type="Pfam" id="PF00391">
    <property type="entry name" value="PEP-utilizers"/>
    <property type="match status" value="1"/>
</dbReference>
<evidence type="ECO:0000256" key="14">
    <source>
        <dbReference type="ARBA" id="ARBA00022777"/>
    </source>
</evidence>
<dbReference type="Pfam" id="PF02896">
    <property type="entry name" value="PEP-utilizers_C"/>
    <property type="match status" value="1"/>
</dbReference>
<dbReference type="Pfam" id="PF05524">
    <property type="entry name" value="PEP-utilisers_N"/>
    <property type="match status" value="1"/>
</dbReference>
<dbReference type="SUPFAM" id="SSF52009">
    <property type="entry name" value="Phosphohistidine domain"/>
    <property type="match status" value="1"/>
</dbReference>
<evidence type="ECO:0000256" key="13">
    <source>
        <dbReference type="ARBA" id="ARBA00022723"/>
    </source>
</evidence>
<dbReference type="InterPro" id="IPR008279">
    <property type="entry name" value="PEP-util_enz_mobile_dom"/>
</dbReference>
<dbReference type="PANTHER" id="PTHR46244:SF3">
    <property type="entry name" value="PHOSPHOENOLPYRUVATE-PROTEIN PHOSPHOTRANSFERASE"/>
    <property type="match status" value="1"/>
</dbReference>
<keyword evidence="9 17" id="KW-0963">Cytoplasm</keyword>
<reference evidence="25" key="2">
    <citation type="submission" date="2020-09" db="EMBL/GenBank/DDBJ databases">
        <authorList>
            <person name="Sun Q."/>
            <person name="Zhou Y."/>
        </authorList>
    </citation>
    <scope>NUCLEOTIDE SEQUENCE</scope>
    <source>
        <strain evidence="25">CGMCC 1.15179</strain>
    </source>
</reference>
<feature type="binding site" evidence="19">
    <location>
        <position position="336"/>
    </location>
    <ligand>
        <name>phosphoenolpyruvate</name>
        <dbReference type="ChEBI" id="CHEBI:58702"/>
    </ligand>
</feature>
<dbReference type="InterPro" id="IPR036618">
    <property type="entry name" value="PtsI_HPr-bd_sf"/>
</dbReference>
<protein>
    <recommendedName>
        <fullName evidence="7 17">Phosphoenolpyruvate-protein phosphotransferase</fullName>
        <ecNumber evidence="6 17">2.7.3.9</ecNumber>
    </recommendedName>
    <alternativeName>
        <fullName evidence="16 17">Phosphotransferase system, enzyme I</fullName>
    </alternativeName>
</protein>
<keyword evidence="21" id="KW-0175">Coiled coil</keyword>
<dbReference type="Gene3D" id="1.10.274.10">
    <property type="entry name" value="PtsI, HPr-binding domain"/>
    <property type="match status" value="1"/>
</dbReference>
<dbReference type="RefSeq" id="WP_188645935.1">
    <property type="nucleotide sequence ID" value="NZ_BMHQ01000001.1"/>
</dbReference>
<evidence type="ECO:0000256" key="4">
    <source>
        <dbReference type="ARBA" id="ARBA00004496"/>
    </source>
</evidence>
<evidence type="ECO:0000256" key="11">
    <source>
        <dbReference type="ARBA" id="ARBA00022679"/>
    </source>
</evidence>
<comment type="subcellular location">
    <subcellularLocation>
        <location evidence="4 17">Cytoplasm</location>
    </subcellularLocation>
</comment>
<evidence type="ECO:0000259" key="22">
    <source>
        <dbReference type="Pfam" id="PF00391"/>
    </source>
</evidence>
<dbReference type="Gene3D" id="3.20.20.60">
    <property type="entry name" value="Phosphoenolpyruvate-binding domains"/>
    <property type="match status" value="1"/>
</dbReference>
<feature type="domain" description="PEP-utilising enzyme mobile" evidence="22">
    <location>
        <begin position="158"/>
        <end position="229"/>
    </location>
</feature>
<comment type="caution">
    <text evidence="25">The sequence shown here is derived from an EMBL/GenBank/DDBJ whole genome shotgun (WGS) entry which is preliminary data.</text>
</comment>
<dbReference type="GO" id="GO:0016301">
    <property type="term" value="F:kinase activity"/>
    <property type="evidence" value="ECO:0007669"/>
    <property type="project" value="UniProtKB-KW"/>
</dbReference>
<evidence type="ECO:0000256" key="3">
    <source>
        <dbReference type="ARBA" id="ARBA00002728"/>
    </source>
</evidence>
<dbReference type="GO" id="GO:0009401">
    <property type="term" value="P:phosphoenolpyruvate-dependent sugar phosphotransferase system"/>
    <property type="evidence" value="ECO:0007669"/>
    <property type="project" value="UniProtKB-KW"/>
</dbReference>
<evidence type="ECO:0000256" key="18">
    <source>
        <dbReference type="PIRSR" id="PIRSR000732-1"/>
    </source>
</evidence>
<dbReference type="NCBIfam" id="TIGR01417">
    <property type="entry name" value="PTS_I_fam"/>
    <property type="match status" value="1"/>
</dbReference>
<keyword evidence="26" id="KW-1185">Reference proteome</keyword>
<dbReference type="PIRSF" id="PIRSF000732">
    <property type="entry name" value="PTS_enzyme_I"/>
    <property type="match status" value="1"/>
</dbReference>
<evidence type="ECO:0000313" key="26">
    <source>
        <dbReference type="Proteomes" id="UP000625210"/>
    </source>
</evidence>
<feature type="domain" description="Phosphotransferase system enzyme I N-terminal" evidence="24">
    <location>
        <begin position="10"/>
        <end position="131"/>
    </location>
</feature>
<sequence>MTMTTTVRLNGVGAAPGLAIGQAVWWRKERPVVETRSISDTEQETRRLEQAVSQAKEQLSRLREVTAERMGEGEAGIFDAHLSFLDDPAYVGEMKNRIQQQKKNAESICSAVTDEMSQMLASLPDEYMQARADDIRDVGDRLLLLLSGKQPFDPSLLQPGSVVVAEELAPSDTAQFPPGIAAMITARGSKTAHAAIMARTLGIPAVLGLGKAIEQVQDGDTIIADGEAGWIDLNPDAETQAKAEKEMKRQQELRDQALQKAGEDAVTQDGKRIQIFANIGSLNDVETALNNGAEGVGLFRTEFLYLENDHWPTEEEQYQTYRKVLEAFDGRPVIIRTLDIGGDKDLPYAELPKEENPFLGHRAIRFCLANKDIFKTQLRALLRAGVYGDLWIMFPMVENVSEVKEAKALLEECRQELHKEGVQTAEQLKVGIMVEVPAAAVTADLLAKEVDFMSIGTNDLTQYTLAADRGNEAVAHLYDAAHPAVLRLVRQTCDAGQKAGIPVGMCGELAGDPKMTEVLVGLGLVELSMSAGTIPEVKEQVRGVNSTDARELADHALTRENPDEVRTVAAKGK</sequence>
<evidence type="ECO:0000256" key="17">
    <source>
        <dbReference type="PIRNR" id="PIRNR000732"/>
    </source>
</evidence>
<evidence type="ECO:0000256" key="10">
    <source>
        <dbReference type="ARBA" id="ARBA00022597"/>
    </source>
</evidence>
<dbReference type="InterPro" id="IPR050499">
    <property type="entry name" value="PEP-utilizing_PTS_enzyme"/>
</dbReference>
<keyword evidence="10 17" id="KW-0762">Sugar transport</keyword>
<evidence type="ECO:0000256" key="5">
    <source>
        <dbReference type="ARBA" id="ARBA00007837"/>
    </source>
</evidence>
<evidence type="ECO:0000256" key="16">
    <source>
        <dbReference type="ARBA" id="ARBA00033235"/>
    </source>
</evidence>